<protein>
    <submittedName>
        <fullName evidence="3">Uncharacterized protein</fullName>
    </submittedName>
</protein>
<sequence length="484" mass="51021">MPHIRRTQHLGLAGLLVIAVAFTALQLTAVTGRASPDSKNYLSYALSLSGESRAEAGRRAIAYSCESGQHAPLDTIPWTSRKAAGETEAQCVRRLTDSVAYWTRNGNTSGMTAPFANQRFMAIFEARPGYPLFLVPFVTAFGAVWGLWLAGLLVALAGAVCVLLTLRATGASRRAGLAGAALYLALPTGTVAMNPLSDGLSLALGTVVVLGCTLLLRERPSDTSGAGAGRGAEAAGTRMRAGRWAEAAGLRVGAGRWADAAGTRTGAALVVGGLALMFLVRYSQALLLAAALAGVLAVRAAWSHRKGRRSTPVLRAAGLCALLAALVYAGAHLLSWPMGQDSAQDLLTHHYQRPDRPDPWPEFFARERVFWWAWLKRQATYPFLPVLLALSALALGKRRSAVLPVAVGAAAAGLLNQAGHPNLDQLLGHRLIVFVWLLPVLAVPLLLDRPRPGGSSPLPAQLEKVGGGQRDGTVRVVQQAGEGT</sequence>
<feature type="transmembrane region" description="Helical" evidence="2">
    <location>
        <begin position="314"/>
        <end position="334"/>
    </location>
</feature>
<name>A0A1V0U6P3_STRVN</name>
<keyword evidence="2" id="KW-1133">Transmembrane helix</keyword>
<feature type="region of interest" description="Disordered" evidence="1">
    <location>
        <begin position="457"/>
        <end position="484"/>
    </location>
</feature>
<feature type="transmembrane region" description="Helical" evidence="2">
    <location>
        <begin position="401"/>
        <end position="419"/>
    </location>
</feature>
<accession>A0A1V0U6P3</accession>
<dbReference type="RefSeq" id="WP_083192150.1">
    <property type="nucleotide sequence ID" value="NZ_CP020570.1"/>
</dbReference>
<reference evidence="3 4" key="1">
    <citation type="submission" date="2017-03" db="EMBL/GenBank/DDBJ databases">
        <title>Complete Genome Sequence of a natural compounds producer, Streptomyces violaceus S21.</title>
        <authorList>
            <person name="Zhong C."/>
            <person name="Zhao Z."/>
            <person name="Fu J."/>
            <person name="Zong G."/>
            <person name="Qin R."/>
            <person name="Cao G."/>
        </authorList>
    </citation>
    <scope>NUCLEOTIDE SEQUENCE [LARGE SCALE GENOMIC DNA]</scope>
    <source>
        <strain evidence="3 4">S21</strain>
    </source>
</reference>
<evidence type="ECO:0000313" key="4">
    <source>
        <dbReference type="Proteomes" id="UP000192445"/>
    </source>
</evidence>
<evidence type="ECO:0000256" key="1">
    <source>
        <dbReference type="SAM" id="MobiDB-lite"/>
    </source>
</evidence>
<proteinExistence type="predicted"/>
<organism evidence="3 4">
    <name type="scientific">Streptomyces violaceoruber</name>
    <dbReference type="NCBI Taxonomy" id="1935"/>
    <lineage>
        <taxon>Bacteria</taxon>
        <taxon>Bacillati</taxon>
        <taxon>Actinomycetota</taxon>
        <taxon>Actinomycetes</taxon>
        <taxon>Kitasatosporales</taxon>
        <taxon>Streptomycetaceae</taxon>
        <taxon>Streptomyces</taxon>
        <taxon>Streptomyces violaceoruber group</taxon>
    </lineage>
</organism>
<dbReference type="Proteomes" id="UP000192445">
    <property type="component" value="Chromosome"/>
</dbReference>
<evidence type="ECO:0000313" key="3">
    <source>
        <dbReference type="EMBL" id="ARF60797.1"/>
    </source>
</evidence>
<feature type="transmembrane region" description="Helical" evidence="2">
    <location>
        <begin position="137"/>
        <end position="163"/>
    </location>
</feature>
<dbReference type="EMBL" id="CP020570">
    <property type="protein sequence ID" value="ARF60797.1"/>
    <property type="molecule type" value="Genomic_DNA"/>
</dbReference>
<feature type="transmembrane region" description="Helical" evidence="2">
    <location>
        <begin position="285"/>
        <end position="302"/>
    </location>
</feature>
<dbReference type="KEGG" id="svu:B1H20_04855"/>
<dbReference type="AlphaFoldDB" id="A0A1V0U6P3"/>
<keyword evidence="2" id="KW-0812">Transmembrane</keyword>
<feature type="transmembrane region" description="Helical" evidence="2">
    <location>
        <begin position="431"/>
        <end position="447"/>
    </location>
</feature>
<dbReference type="OrthoDB" id="4922020at2"/>
<feature type="transmembrane region" description="Helical" evidence="2">
    <location>
        <begin position="175"/>
        <end position="193"/>
    </location>
</feature>
<evidence type="ECO:0000256" key="2">
    <source>
        <dbReference type="SAM" id="Phobius"/>
    </source>
</evidence>
<gene>
    <name evidence="3" type="ORF">B1H20_04855</name>
</gene>
<keyword evidence="2" id="KW-0472">Membrane</keyword>
<feature type="transmembrane region" description="Helical" evidence="2">
    <location>
        <begin position="379"/>
        <end position="396"/>
    </location>
</feature>